<dbReference type="SUPFAM" id="SSF49758">
    <property type="entry name" value="Calpain large subunit, middle domain (domain III)"/>
    <property type="match status" value="1"/>
</dbReference>
<dbReference type="GO" id="GO:0004198">
    <property type="term" value="F:calcium-dependent cysteine-type endopeptidase activity"/>
    <property type="evidence" value="ECO:0007669"/>
    <property type="project" value="InterPro"/>
</dbReference>
<dbReference type="SUPFAM" id="SSF54001">
    <property type="entry name" value="Cysteine proteinases"/>
    <property type="match status" value="1"/>
</dbReference>
<organism evidence="12 13">
    <name type="scientific">Oncorhynchus kisutch</name>
    <name type="common">Coho salmon</name>
    <name type="synonym">Salmo kisutch</name>
    <dbReference type="NCBI Taxonomy" id="8019"/>
    <lineage>
        <taxon>Eukaryota</taxon>
        <taxon>Metazoa</taxon>
        <taxon>Chordata</taxon>
        <taxon>Craniata</taxon>
        <taxon>Vertebrata</taxon>
        <taxon>Euteleostomi</taxon>
        <taxon>Actinopterygii</taxon>
        <taxon>Neopterygii</taxon>
        <taxon>Teleostei</taxon>
        <taxon>Protacanthopterygii</taxon>
        <taxon>Salmoniformes</taxon>
        <taxon>Salmonidae</taxon>
        <taxon>Salmoninae</taxon>
        <taxon>Oncorhynchus</taxon>
    </lineage>
</organism>
<dbReference type="FunFam" id="2.60.120.380:FF:000001">
    <property type="entry name" value="Calpain-1 catalytic subunit"/>
    <property type="match status" value="1"/>
</dbReference>
<feature type="domain" description="EF-hand" evidence="11">
    <location>
        <begin position="539"/>
        <end position="574"/>
    </location>
</feature>
<evidence type="ECO:0000256" key="2">
    <source>
        <dbReference type="ARBA" id="ARBA00022670"/>
    </source>
</evidence>
<keyword evidence="13" id="KW-1185">Reference proteome</keyword>
<dbReference type="InterPro" id="IPR002048">
    <property type="entry name" value="EF_hand_dom"/>
</dbReference>
<reference evidence="12" key="1">
    <citation type="submission" date="2025-08" db="UniProtKB">
        <authorList>
            <consortium name="Ensembl"/>
        </authorList>
    </citation>
    <scope>IDENTIFICATION</scope>
</reference>
<dbReference type="AlphaFoldDB" id="A0A8C7NC31"/>
<dbReference type="CDD" id="cd00044">
    <property type="entry name" value="CysPc"/>
    <property type="match status" value="1"/>
</dbReference>
<dbReference type="SMART" id="SM00720">
    <property type="entry name" value="calpain_III"/>
    <property type="match status" value="1"/>
</dbReference>
<gene>
    <name evidence="12" type="primary">LOC109879243</name>
</gene>
<dbReference type="PROSITE" id="PS50203">
    <property type="entry name" value="CALPAIN_CAT"/>
    <property type="match status" value="1"/>
</dbReference>
<dbReference type="InterPro" id="IPR001300">
    <property type="entry name" value="Peptidase_C2_calpain_cat"/>
</dbReference>
<evidence type="ECO:0000259" key="11">
    <source>
        <dbReference type="PROSITE" id="PS50222"/>
    </source>
</evidence>
<dbReference type="GO" id="GO:0005737">
    <property type="term" value="C:cytoplasm"/>
    <property type="evidence" value="ECO:0007669"/>
    <property type="project" value="TreeGrafter"/>
</dbReference>
<name>A0A8C7NC31_ONCKI</name>
<dbReference type="FunFam" id="3.90.70.10:FF:000001">
    <property type="entry name" value="Calpain-1 catalytic subunit"/>
    <property type="match status" value="1"/>
</dbReference>
<keyword evidence="4" id="KW-0677">Repeat</keyword>
<dbReference type="CDD" id="cd00214">
    <property type="entry name" value="Calpain_III"/>
    <property type="match status" value="1"/>
</dbReference>
<evidence type="ECO:0000256" key="7">
    <source>
        <dbReference type="ARBA" id="ARBA00022837"/>
    </source>
</evidence>
<keyword evidence="3" id="KW-0479">Metal-binding</keyword>
<dbReference type="Gene3D" id="2.60.120.380">
    <property type="match status" value="1"/>
</dbReference>
<dbReference type="InterPro" id="IPR036213">
    <property type="entry name" value="Calpain_III_sf"/>
</dbReference>
<dbReference type="InterPro" id="IPR022682">
    <property type="entry name" value="Calpain_domain_III"/>
</dbReference>
<dbReference type="InterPro" id="IPR038765">
    <property type="entry name" value="Papain-like_cys_pep_sf"/>
</dbReference>
<dbReference type="InterPro" id="IPR018247">
    <property type="entry name" value="EF_Hand_1_Ca_BS"/>
</dbReference>
<dbReference type="InterPro" id="IPR000169">
    <property type="entry name" value="Pept_cys_AS"/>
</dbReference>
<dbReference type="InterPro" id="IPR033883">
    <property type="entry name" value="C2_III"/>
</dbReference>
<dbReference type="PRINTS" id="PR00704">
    <property type="entry name" value="CALPAIN"/>
</dbReference>
<dbReference type="InterPro" id="IPR022684">
    <property type="entry name" value="Calpain_cysteine_protease"/>
</dbReference>
<dbReference type="SUPFAM" id="SSF47473">
    <property type="entry name" value="EF-hand"/>
    <property type="match status" value="1"/>
</dbReference>
<dbReference type="PANTHER" id="PTHR10183:SF322">
    <property type="entry name" value="CALPAIN-11"/>
    <property type="match status" value="1"/>
</dbReference>
<keyword evidence="7" id="KW-0106">Calcium</keyword>
<protein>
    <recommendedName>
        <fullName evidence="14">Calpain 1, (mu/I) large subunit a</fullName>
    </recommendedName>
</protein>
<proteinExistence type="inferred from homology"/>
<dbReference type="Gene3D" id="1.10.238.10">
    <property type="entry name" value="EF-hand"/>
    <property type="match status" value="1"/>
</dbReference>
<keyword evidence="5 9" id="KW-0378">Hydrolase</keyword>
<dbReference type="GeneTree" id="ENSGT00940000158672"/>
<evidence type="ECO:0000313" key="12">
    <source>
        <dbReference type="Ensembl" id="ENSOKIP00005116129.1"/>
    </source>
</evidence>
<feature type="domain" description="Calpain catalytic" evidence="10">
    <location>
        <begin position="46"/>
        <end position="339"/>
    </location>
</feature>
<feature type="active site" evidence="8 9">
    <location>
        <position position="106"/>
    </location>
</feature>
<dbReference type="PROSITE" id="PS50222">
    <property type="entry name" value="EF_HAND_2"/>
    <property type="match status" value="1"/>
</dbReference>
<accession>A0A8C7NC31</accession>
<evidence type="ECO:0000256" key="6">
    <source>
        <dbReference type="ARBA" id="ARBA00022807"/>
    </source>
</evidence>
<dbReference type="Pfam" id="PF00648">
    <property type="entry name" value="Peptidase_C2"/>
    <property type="match status" value="1"/>
</dbReference>
<keyword evidence="2 9" id="KW-0645">Protease</keyword>
<evidence type="ECO:0000256" key="9">
    <source>
        <dbReference type="PROSITE-ProRule" id="PRU00239"/>
    </source>
</evidence>
<reference evidence="12" key="2">
    <citation type="submission" date="2025-09" db="UniProtKB">
        <authorList>
            <consortium name="Ensembl"/>
        </authorList>
    </citation>
    <scope>IDENTIFICATION</scope>
</reference>
<dbReference type="GO" id="GO:0006508">
    <property type="term" value="P:proteolysis"/>
    <property type="evidence" value="ECO:0007669"/>
    <property type="project" value="UniProtKB-KW"/>
</dbReference>
<dbReference type="InterPro" id="IPR022683">
    <property type="entry name" value="Calpain_III"/>
</dbReference>
<evidence type="ECO:0000256" key="8">
    <source>
        <dbReference type="PIRSR" id="PIRSR622684-1"/>
    </source>
</evidence>
<evidence type="ECO:0008006" key="14">
    <source>
        <dbReference type="Google" id="ProtNLM"/>
    </source>
</evidence>
<dbReference type="PANTHER" id="PTHR10183">
    <property type="entry name" value="CALPAIN"/>
    <property type="match status" value="1"/>
</dbReference>
<sequence>MSGGISASIATSRLRAEGMGSNDHAVPFLNQDYEALRQQCLETGCLFQDPSFLAEPPSLGFKELAPYSAKTRDVEWMRPTELTDDPQFILGGATRTDICQGALGDCWLLAAIASLTLNERLLHRVVPHGQSFQEDYAGIFHFQFWQFGEWVDVVIDDRLPTKNGELMFVHSAEGNEFWSALLEKAYSKLNGSYEALSGGSTTEGFEDFTGGVSEMYDLRKAPRDLYRIISKALDRGSLLGCSIDITSAFDMESVTFKKLVKGHAYSVTGLKQVERLIRVRNPWGQVEWTGAWSDNSPEWDELDPTEREDLHLQMEDGEFWMSFQEFLRQFSRLEICNLTADALSEDGLSHWNTIKFHGMWRRGSTAGGCRNHPNTFWINPQYKITLLEEDDDPEDDEVACSFLVALMQKDRRRYRGQGQDMHTIGFAIYEVRDKGCQNVHLKKDFFLTHSSCARSETFINLREVSNRLSLPPGEYLIVPSTFESGQEADFVLRVFTEKQSETDQLLSVSLYSSTFFDPEILQKDGSARLGLIEFQILWNKIRKWLVIYREYDMDKSGSMSSYEMRLAVESAGFKLNNRLNQVLVARYAENEAIDFDNFICCLVKLEAMFRSFQQLDKEGEGVAEMNITEVGPGNHSLHFNKLPCLSAACGLCVV</sequence>
<feature type="active site" evidence="8 9">
    <location>
        <position position="281"/>
    </location>
</feature>
<dbReference type="PROSITE" id="PS00139">
    <property type="entry name" value="THIOL_PROTEASE_CYS"/>
    <property type="match status" value="1"/>
</dbReference>
<evidence type="ECO:0000256" key="4">
    <source>
        <dbReference type="ARBA" id="ARBA00022737"/>
    </source>
</evidence>
<evidence type="ECO:0000313" key="13">
    <source>
        <dbReference type="Proteomes" id="UP000694557"/>
    </source>
</evidence>
<evidence type="ECO:0000259" key="10">
    <source>
        <dbReference type="PROSITE" id="PS50203"/>
    </source>
</evidence>
<dbReference type="PROSITE" id="PS00018">
    <property type="entry name" value="EF_HAND_1"/>
    <property type="match status" value="1"/>
</dbReference>
<evidence type="ECO:0000256" key="1">
    <source>
        <dbReference type="ARBA" id="ARBA00007623"/>
    </source>
</evidence>
<evidence type="ECO:0000256" key="5">
    <source>
        <dbReference type="ARBA" id="ARBA00022801"/>
    </source>
</evidence>
<dbReference type="Proteomes" id="UP000694557">
    <property type="component" value="Unassembled WGS sequence"/>
</dbReference>
<evidence type="ECO:0000256" key="3">
    <source>
        <dbReference type="ARBA" id="ARBA00022723"/>
    </source>
</evidence>
<dbReference type="SMART" id="SM00230">
    <property type="entry name" value="CysPc"/>
    <property type="match status" value="1"/>
</dbReference>
<comment type="similarity">
    <text evidence="1">Belongs to the peptidase C2 family.</text>
</comment>
<feature type="active site" evidence="8 9">
    <location>
        <position position="263"/>
    </location>
</feature>
<dbReference type="InterPro" id="IPR011992">
    <property type="entry name" value="EF-hand-dom_pair"/>
</dbReference>
<dbReference type="Pfam" id="PF01067">
    <property type="entry name" value="Calpain_III"/>
    <property type="match status" value="1"/>
</dbReference>
<keyword evidence="6 9" id="KW-0788">Thiol protease</keyword>
<dbReference type="Ensembl" id="ENSOKIT00005124195.1">
    <property type="protein sequence ID" value="ENSOKIP00005116129.1"/>
    <property type="gene ID" value="ENSOKIG00005050240.1"/>
</dbReference>
<dbReference type="Gene3D" id="3.90.70.10">
    <property type="entry name" value="Cysteine proteinases"/>
    <property type="match status" value="1"/>
</dbReference>
<dbReference type="GO" id="GO:0005509">
    <property type="term" value="F:calcium ion binding"/>
    <property type="evidence" value="ECO:0007669"/>
    <property type="project" value="InterPro"/>
</dbReference>